<evidence type="ECO:0000313" key="2">
    <source>
        <dbReference type="Proteomes" id="UP001430953"/>
    </source>
</evidence>
<comment type="caution">
    <text evidence="1">The sequence shown here is derived from an EMBL/GenBank/DDBJ whole genome shotgun (WGS) entry which is preliminary data.</text>
</comment>
<sequence length="60" mass="6908">MHGDGVPRMEIGRASRSACQRMPTCERCDFLDEINHDPQFVPRYYSSGNSVQIERSLIHI</sequence>
<dbReference type="AlphaFoldDB" id="A0AAW2FB27"/>
<accession>A0AAW2FB27</accession>
<reference evidence="1 2" key="1">
    <citation type="submission" date="2023-03" db="EMBL/GenBank/DDBJ databases">
        <title>High recombination rates correlate with genetic variation in Cardiocondyla obscurior ants.</title>
        <authorList>
            <person name="Errbii M."/>
        </authorList>
    </citation>
    <scope>NUCLEOTIDE SEQUENCE [LARGE SCALE GENOMIC DNA]</scope>
    <source>
        <strain evidence="1">Alpha-2009</strain>
        <tissue evidence="1">Whole body</tissue>
    </source>
</reference>
<protein>
    <submittedName>
        <fullName evidence="1">Uncharacterized protein</fullName>
    </submittedName>
</protein>
<keyword evidence="2" id="KW-1185">Reference proteome</keyword>
<gene>
    <name evidence="1" type="ORF">PUN28_012041</name>
</gene>
<evidence type="ECO:0000313" key="1">
    <source>
        <dbReference type="EMBL" id="KAL0112430.1"/>
    </source>
</evidence>
<proteinExistence type="predicted"/>
<dbReference type="EMBL" id="JADYXP020000012">
    <property type="protein sequence ID" value="KAL0112430.1"/>
    <property type="molecule type" value="Genomic_DNA"/>
</dbReference>
<organism evidence="1 2">
    <name type="scientific">Cardiocondyla obscurior</name>
    <dbReference type="NCBI Taxonomy" id="286306"/>
    <lineage>
        <taxon>Eukaryota</taxon>
        <taxon>Metazoa</taxon>
        <taxon>Ecdysozoa</taxon>
        <taxon>Arthropoda</taxon>
        <taxon>Hexapoda</taxon>
        <taxon>Insecta</taxon>
        <taxon>Pterygota</taxon>
        <taxon>Neoptera</taxon>
        <taxon>Endopterygota</taxon>
        <taxon>Hymenoptera</taxon>
        <taxon>Apocrita</taxon>
        <taxon>Aculeata</taxon>
        <taxon>Formicoidea</taxon>
        <taxon>Formicidae</taxon>
        <taxon>Myrmicinae</taxon>
        <taxon>Cardiocondyla</taxon>
    </lineage>
</organism>
<dbReference type="Proteomes" id="UP001430953">
    <property type="component" value="Unassembled WGS sequence"/>
</dbReference>
<name>A0AAW2FB27_9HYME</name>